<dbReference type="InterPro" id="IPR021416">
    <property type="entry name" value="DUF3048_N"/>
</dbReference>
<reference evidence="3" key="1">
    <citation type="submission" date="2014-06" db="EMBL/GenBank/DDBJ databases">
        <title>Key roles for freshwater Actinobacteria revealed by deep metagenomic sequencing.</title>
        <authorList>
            <person name="Ghai R."/>
            <person name="Mizuno C.M."/>
            <person name="Picazo A."/>
            <person name="Camacho A."/>
            <person name="Rodriguez-Valera F."/>
        </authorList>
    </citation>
    <scope>NUCLEOTIDE SEQUENCE</scope>
</reference>
<feature type="domain" description="DUF3048" evidence="1">
    <location>
        <begin position="56"/>
        <end position="187"/>
    </location>
</feature>
<dbReference type="EMBL" id="JNSL01000208">
    <property type="protein sequence ID" value="KGA12875.1"/>
    <property type="molecule type" value="Genomic_DNA"/>
</dbReference>
<accession>A0A094PMF1</accession>
<evidence type="ECO:0000313" key="3">
    <source>
        <dbReference type="EMBL" id="KGA12875.1"/>
    </source>
</evidence>
<evidence type="ECO:0000259" key="1">
    <source>
        <dbReference type="Pfam" id="PF11258"/>
    </source>
</evidence>
<sequence>MKIKPLKTLALLSVSALVLAGCAEPRPEAIETPTPEAKVFVTAPLTGLTVEQGTAGSEIYAAPAVACKIDNVEAARPQFNLNKADIVFVEMVEFGLTRLVAVWQSQPVDQAGPVRSVRPMDADITAPLAGIFCFSGGQLPFVNAVKDTGQYMASETTEQADDKGSFSRLSSRGAPHNVMVDVALLQSQHVDHLKAPQPMLPMVAFDPATESYEVASTESGEETISFTVKYPQAESGWKAEGSYFVRSQDGDQHIDGASNEILRATNVLVMQTKTDNSFKDPKYGPIPRTVMIDSGIAWVFSNGKRVKGTWTKASQTAPIQLFDAAGAPIKLAVGNTWIELMAEPSKITIKSPEVATPAPTEDSSGDE</sequence>
<dbReference type="Gene3D" id="3.50.90.10">
    <property type="entry name" value="YerB-like"/>
    <property type="match status" value="1"/>
</dbReference>
<evidence type="ECO:0000259" key="2">
    <source>
        <dbReference type="Pfam" id="PF17479"/>
    </source>
</evidence>
<organism evidence="3">
    <name type="scientific">freshwater metagenome</name>
    <dbReference type="NCBI Taxonomy" id="449393"/>
    <lineage>
        <taxon>unclassified sequences</taxon>
        <taxon>metagenomes</taxon>
        <taxon>ecological metagenomes</taxon>
    </lineage>
</organism>
<dbReference type="AlphaFoldDB" id="A0A094PMF1"/>
<proteinExistence type="predicted"/>
<feature type="domain" description="DUF3048" evidence="2">
    <location>
        <begin position="233"/>
        <end position="338"/>
    </location>
</feature>
<protein>
    <recommendedName>
        <fullName evidence="4">DUF3048 domain-containing protein</fullName>
    </recommendedName>
</protein>
<dbReference type="PROSITE" id="PS51257">
    <property type="entry name" value="PROKAR_LIPOPROTEIN"/>
    <property type="match status" value="1"/>
</dbReference>
<dbReference type="InterPro" id="IPR035328">
    <property type="entry name" value="DUF3048_C"/>
</dbReference>
<evidence type="ECO:0008006" key="4">
    <source>
        <dbReference type="Google" id="ProtNLM"/>
    </source>
</evidence>
<comment type="caution">
    <text evidence="3">The sequence shown here is derived from an EMBL/GenBank/DDBJ whole genome shotgun (WGS) entry which is preliminary data.</text>
</comment>
<dbReference type="Pfam" id="PF17479">
    <property type="entry name" value="DUF3048_C"/>
    <property type="match status" value="1"/>
</dbReference>
<name>A0A094PMF1_9ZZZZ</name>
<dbReference type="InterPro" id="IPR023158">
    <property type="entry name" value="YerB-like_sf"/>
</dbReference>
<dbReference type="SUPFAM" id="SSF159774">
    <property type="entry name" value="YerB-like"/>
    <property type="match status" value="1"/>
</dbReference>
<gene>
    <name evidence="3" type="ORF">GM51_21145</name>
</gene>
<dbReference type="Pfam" id="PF11258">
    <property type="entry name" value="DUF3048"/>
    <property type="match status" value="1"/>
</dbReference>